<evidence type="ECO:0000256" key="12">
    <source>
        <dbReference type="ARBA" id="ARBA00060314"/>
    </source>
</evidence>
<keyword evidence="4 14" id="KW-0639">Primosome</keyword>
<dbReference type="CDD" id="cd04860">
    <property type="entry name" value="AE_Prim_S"/>
    <property type="match status" value="1"/>
</dbReference>
<evidence type="ECO:0000313" key="17">
    <source>
        <dbReference type="Proteomes" id="UP000015101"/>
    </source>
</evidence>
<reference evidence="16" key="3">
    <citation type="submission" date="2015-06" db="UniProtKB">
        <authorList>
            <consortium name="EnsemblMetazoa"/>
        </authorList>
    </citation>
    <scope>IDENTIFICATION</scope>
</reference>
<gene>
    <name evidence="16" type="primary">20194565</name>
    <name evidence="15" type="ORF">HELRODRAFT_102735</name>
</gene>
<dbReference type="InterPro" id="IPR014052">
    <property type="entry name" value="DNA_primase_ssu_euk/arc"/>
</dbReference>
<comment type="cofactor">
    <cofactor evidence="1">
        <name>Mg(2+)</name>
        <dbReference type="ChEBI" id="CHEBI:18420"/>
    </cofactor>
</comment>
<evidence type="ECO:0000256" key="13">
    <source>
        <dbReference type="ARBA" id="ARBA00061726"/>
    </source>
</evidence>
<comment type="subunit">
    <text evidence="13">Heterodimer of a catalytic subunit and a regulatory subunit, also known as the DNA primase complex.</text>
</comment>
<reference evidence="15 17" key="2">
    <citation type="journal article" date="2013" name="Nature">
        <title>Insights into bilaterian evolution from three spiralian genomes.</title>
        <authorList>
            <person name="Simakov O."/>
            <person name="Marletaz F."/>
            <person name="Cho S.J."/>
            <person name="Edsinger-Gonzales E."/>
            <person name="Havlak P."/>
            <person name="Hellsten U."/>
            <person name="Kuo D.H."/>
            <person name="Larsson T."/>
            <person name="Lv J."/>
            <person name="Arendt D."/>
            <person name="Savage R."/>
            <person name="Osoegawa K."/>
            <person name="de Jong P."/>
            <person name="Grimwood J."/>
            <person name="Chapman J.A."/>
            <person name="Shapiro H."/>
            <person name="Aerts A."/>
            <person name="Otillar R.P."/>
            <person name="Terry A.Y."/>
            <person name="Boore J.L."/>
            <person name="Grigoriev I.V."/>
            <person name="Lindberg D.R."/>
            <person name="Seaver E.C."/>
            <person name="Weisblat D.A."/>
            <person name="Putnam N.H."/>
            <person name="Rokhsar D.S."/>
        </authorList>
    </citation>
    <scope>NUCLEOTIDE SEQUENCE</scope>
</reference>
<evidence type="ECO:0000256" key="1">
    <source>
        <dbReference type="ARBA" id="ARBA00001946"/>
    </source>
</evidence>
<dbReference type="Proteomes" id="UP000015101">
    <property type="component" value="Unassembled WGS sequence"/>
</dbReference>
<keyword evidence="9" id="KW-0460">Magnesium</keyword>
<evidence type="ECO:0000256" key="14">
    <source>
        <dbReference type="RuleBase" id="RU003514"/>
    </source>
</evidence>
<dbReference type="Pfam" id="PF01896">
    <property type="entry name" value="DNA_primase_S"/>
    <property type="match status" value="1"/>
</dbReference>
<dbReference type="EC" id="2.7.7.-" evidence="14"/>
<evidence type="ECO:0000256" key="5">
    <source>
        <dbReference type="ARBA" id="ARBA00022679"/>
    </source>
</evidence>
<dbReference type="EMBL" id="KB097542">
    <property type="protein sequence ID" value="ESN95157.1"/>
    <property type="molecule type" value="Genomic_DNA"/>
</dbReference>
<dbReference type="HOGENOM" id="CLU_028288_3_2_1"/>
<evidence type="ECO:0000256" key="3">
    <source>
        <dbReference type="ARBA" id="ARBA00022478"/>
    </source>
</evidence>
<dbReference type="SUPFAM" id="SSF56747">
    <property type="entry name" value="Prim-pol domain"/>
    <property type="match status" value="1"/>
</dbReference>
<keyword evidence="17" id="KW-1185">Reference proteome</keyword>
<dbReference type="FunCoup" id="T1EDB3">
    <property type="interactions" value="142"/>
</dbReference>
<protein>
    <recommendedName>
        <fullName evidence="14">DNA primase</fullName>
        <ecNumber evidence="14">2.7.7.-</ecNumber>
    </recommendedName>
</protein>
<dbReference type="EnsemblMetazoa" id="HelroT102735">
    <property type="protein sequence ID" value="HelroP102735"/>
    <property type="gene ID" value="HelroG102735"/>
</dbReference>
<dbReference type="PANTHER" id="PTHR10536">
    <property type="entry name" value="DNA PRIMASE SMALL SUBUNIT"/>
    <property type="match status" value="1"/>
</dbReference>
<dbReference type="GO" id="GO:0005658">
    <property type="term" value="C:alpha DNA polymerase:primase complex"/>
    <property type="evidence" value="ECO:0000318"/>
    <property type="project" value="GO_Central"/>
</dbReference>
<dbReference type="OrthoDB" id="19606at2759"/>
<comment type="function">
    <text evidence="12">Catalytic subunit of the DNA primase complex and component of the DNA polymerase alpha complex (also known as the alpha DNA polymerase-primase complex - primosome/replisome) which play an essential role in the initiation of DNA synthesis. The primase subunit of the polymerase alpha complex initiates DNA synthesis by oligomerising short RNA primers on both leading and lagging strands.</text>
</comment>
<dbReference type="RefSeq" id="XP_009026805.1">
    <property type="nucleotide sequence ID" value="XM_009028557.1"/>
</dbReference>
<keyword evidence="5 14" id="KW-0808">Transferase</keyword>
<dbReference type="GeneID" id="20194565"/>
<dbReference type="FunFam" id="3.90.920.10:FF:000004">
    <property type="entry name" value="DNA primase"/>
    <property type="match status" value="1"/>
</dbReference>
<dbReference type="NCBIfam" id="TIGR00335">
    <property type="entry name" value="primase_sml"/>
    <property type="match status" value="1"/>
</dbReference>
<evidence type="ECO:0000313" key="16">
    <source>
        <dbReference type="EnsemblMetazoa" id="HelroP102735"/>
    </source>
</evidence>
<evidence type="ECO:0000256" key="10">
    <source>
        <dbReference type="ARBA" id="ARBA00023163"/>
    </source>
</evidence>
<dbReference type="eggNOG" id="KOG2851">
    <property type="taxonomic scope" value="Eukaryota"/>
</dbReference>
<comment type="similarity">
    <text evidence="2 14">Belongs to the eukaryotic-type primase small subunit family.</text>
</comment>
<organism evidence="16 17">
    <name type="scientific">Helobdella robusta</name>
    <name type="common">Californian leech</name>
    <dbReference type="NCBI Taxonomy" id="6412"/>
    <lineage>
        <taxon>Eukaryota</taxon>
        <taxon>Metazoa</taxon>
        <taxon>Spiralia</taxon>
        <taxon>Lophotrochozoa</taxon>
        <taxon>Annelida</taxon>
        <taxon>Clitellata</taxon>
        <taxon>Hirudinea</taxon>
        <taxon>Rhynchobdellida</taxon>
        <taxon>Glossiphoniidae</taxon>
        <taxon>Helobdella</taxon>
    </lineage>
</organism>
<keyword evidence="10" id="KW-0804">Transcription</keyword>
<dbReference type="Gene3D" id="3.90.920.10">
    <property type="entry name" value="DNA primase, PRIM domain"/>
    <property type="match status" value="1"/>
</dbReference>
<evidence type="ECO:0000313" key="15">
    <source>
        <dbReference type="EMBL" id="ESN95157.1"/>
    </source>
</evidence>
<dbReference type="STRING" id="6412.T1EDB3"/>
<comment type="catalytic activity">
    <reaction evidence="11">
        <text>ssDNA + n dNTP = ssDNA/pppdN(pdN)n-1 hybrid + (n-1) diphosphate.</text>
        <dbReference type="EC" id="2.7.7.102"/>
    </reaction>
</comment>
<evidence type="ECO:0000256" key="6">
    <source>
        <dbReference type="ARBA" id="ARBA00022695"/>
    </source>
</evidence>
<keyword evidence="8" id="KW-0479">Metal-binding</keyword>
<dbReference type="InterPro" id="IPR002755">
    <property type="entry name" value="DNA_primase_S"/>
</dbReference>
<dbReference type="InParanoid" id="T1EDB3"/>
<evidence type="ECO:0000256" key="11">
    <source>
        <dbReference type="ARBA" id="ARBA00051714"/>
    </source>
</evidence>
<proteinExistence type="inferred from homology"/>
<evidence type="ECO:0000256" key="2">
    <source>
        <dbReference type="ARBA" id="ARBA00009762"/>
    </source>
</evidence>
<dbReference type="GO" id="GO:0046872">
    <property type="term" value="F:metal ion binding"/>
    <property type="evidence" value="ECO:0007669"/>
    <property type="project" value="UniProtKB-KW"/>
</dbReference>
<dbReference type="AlphaFoldDB" id="T1EDB3"/>
<dbReference type="CTD" id="20194565"/>
<dbReference type="GO" id="GO:0006269">
    <property type="term" value="P:DNA replication, synthesis of primer"/>
    <property type="evidence" value="ECO:0000318"/>
    <property type="project" value="GO_Central"/>
</dbReference>
<dbReference type="OMA" id="NVTRGFN"/>
<reference evidence="17" key="1">
    <citation type="submission" date="2012-12" db="EMBL/GenBank/DDBJ databases">
        <authorList>
            <person name="Hellsten U."/>
            <person name="Grimwood J."/>
            <person name="Chapman J.A."/>
            <person name="Shapiro H."/>
            <person name="Aerts A."/>
            <person name="Otillar R.P."/>
            <person name="Terry A.Y."/>
            <person name="Boore J.L."/>
            <person name="Simakov O."/>
            <person name="Marletaz F."/>
            <person name="Cho S.-J."/>
            <person name="Edsinger-Gonzales E."/>
            <person name="Havlak P."/>
            <person name="Kuo D.-H."/>
            <person name="Larsson T."/>
            <person name="Lv J."/>
            <person name="Arendt D."/>
            <person name="Savage R."/>
            <person name="Osoegawa K."/>
            <person name="de Jong P."/>
            <person name="Lindberg D.R."/>
            <person name="Seaver E.C."/>
            <person name="Weisblat D.A."/>
            <person name="Putnam N.H."/>
            <person name="Grigoriev I.V."/>
            <person name="Rokhsar D.S."/>
        </authorList>
    </citation>
    <scope>NUCLEOTIDE SEQUENCE</scope>
</reference>
<dbReference type="KEGG" id="hro:HELRODRAFT_102735"/>
<keyword evidence="3 14" id="KW-0240">DNA-directed RNA polymerase</keyword>
<evidence type="ECO:0000256" key="8">
    <source>
        <dbReference type="ARBA" id="ARBA00022723"/>
    </source>
</evidence>
<dbReference type="GO" id="GO:0003899">
    <property type="term" value="F:DNA-directed RNA polymerase activity"/>
    <property type="evidence" value="ECO:0000318"/>
    <property type="project" value="GO_Central"/>
</dbReference>
<dbReference type="EMBL" id="AMQM01006957">
    <property type="status" value="NOT_ANNOTATED_CDS"/>
    <property type="molecule type" value="Genomic_DNA"/>
</dbReference>
<keyword evidence="7 14" id="KW-0235">DNA replication</keyword>
<dbReference type="EMBL" id="AMQM01006958">
    <property type="status" value="NOT_ANNOTATED_CDS"/>
    <property type="molecule type" value="Genomic_DNA"/>
</dbReference>
<name>T1EDB3_HELRO</name>
<evidence type="ECO:0000256" key="7">
    <source>
        <dbReference type="ARBA" id="ARBA00022705"/>
    </source>
</evidence>
<accession>T1EDB3</accession>
<evidence type="ECO:0000256" key="4">
    <source>
        <dbReference type="ARBA" id="ARBA00022515"/>
    </source>
</evidence>
<sequence length="413" mass="48294">MAEYNQGMLPDLLPVYYKKIFPHNFFYRWLSYGGEPKSYYTNREFSFTLMDDVYIRYLSFSDGLEFEKELIKTSPFKIDIGAVFSHRPKDQKTLKPGSFQAMEKELVFDIDMTDYDDVRSCCSGADICHNCWPLMAVGVQIIDRALREDFGFEHRLWARALPSNARSAIVDYLTLVKGGENQVKKVNLSSLSLHPHIQESLSILNDRFFEDYAICKQNFLNDDSKMLKMMKMLPDDLQTMIKKFLDQQDPSKLNSKNRWEALKIHADKKRSQLIDLSNEKKPPKDIREQLRKHSHLVEEIKLQYCYPRLDANVTKGVNHLLKSPFCIHPKTGRVCVPFCAEEVWQFNPFTVPTITQLCNELDNLDVTDAKKKKDFPLCKSLNDAVEVFKKFVEDLEKSFLKKRKEQNDMTLQF</sequence>
<evidence type="ECO:0000256" key="9">
    <source>
        <dbReference type="ARBA" id="ARBA00022842"/>
    </source>
</evidence>
<keyword evidence="6" id="KW-0548">Nucleotidyltransferase</keyword>